<gene>
    <name evidence="6 9" type="primary">map</name>
    <name evidence="9" type="ORF">EXM22_06710</name>
</gene>
<feature type="domain" description="Peptidase M24" evidence="8">
    <location>
        <begin position="11"/>
        <end position="239"/>
    </location>
</feature>
<dbReference type="NCBIfam" id="TIGR00500">
    <property type="entry name" value="met_pdase_I"/>
    <property type="match status" value="1"/>
</dbReference>
<evidence type="ECO:0000259" key="8">
    <source>
        <dbReference type="Pfam" id="PF00557"/>
    </source>
</evidence>
<feature type="binding site" evidence="6">
    <location>
        <position position="234"/>
    </location>
    <ligand>
        <name>a divalent metal cation</name>
        <dbReference type="ChEBI" id="CHEBI:60240"/>
        <label>2</label>
        <note>catalytic</note>
    </ligand>
</feature>
<evidence type="ECO:0000256" key="7">
    <source>
        <dbReference type="RuleBase" id="RU003653"/>
    </source>
</evidence>
<accession>A0A5C1QMB5</accession>
<comment type="catalytic activity">
    <reaction evidence="6 7">
        <text>Release of N-terminal amino acids, preferentially methionine, from peptides and arylamides.</text>
        <dbReference type="EC" id="3.4.11.18"/>
    </reaction>
</comment>
<dbReference type="PRINTS" id="PR00599">
    <property type="entry name" value="MAPEPTIDASE"/>
</dbReference>
<dbReference type="HAMAP" id="MF_01974">
    <property type="entry name" value="MetAP_1"/>
    <property type="match status" value="1"/>
</dbReference>
<dbReference type="Gene3D" id="3.90.230.10">
    <property type="entry name" value="Creatinase/methionine aminopeptidase superfamily"/>
    <property type="match status" value="1"/>
</dbReference>
<dbReference type="GO" id="GO:0046872">
    <property type="term" value="F:metal ion binding"/>
    <property type="evidence" value="ECO:0007669"/>
    <property type="project" value="UniProtKB-UniRule"/>
</dbReference>
<feature type="binding site" evidence="6">
    <location>
        <position position="106"/>
    </location>
    <ligand>
        <name>a divalent metal cation</name>
        <dbReference type="ChEBI" id="CHEBI:60240"/>
        <label>2</label>
        <note>catalytic</note>
    </ligand>
</feature>
<dbReference type="PANTHER" id="PTHR43330">
    <property type="entry name" value="METHIONINE AMINOPEPTIDASE"/>
    <property type="match status" value="1"/>
</dbReference>
<proteinExistence type="inferred from homology"/>
<dbReference type="EMBL" id="CP036150">
    <property type="protein sequence ID" value="QEN07694.1"/>
    <property type="molecule type" value="Genomic_DNA"/>
</dbReference>
<keyword evidence="2 6" id="KW-0031">Aminopeptidase</keyword>
<evidence type="ECO:0000256" key="2">
    <source>
        <dbReference type="ARBA" id="ARBA00022438"/>
    </source>
</evidence>
<dbReference type="KEGG" id="ock:EXM22_06710"/>
<keyword evidence="3 6" id="KW-0645">Protease</keyword>
<comment type="cofactor">
    <cofactor evidence="6">
        <name>Co(2+)</name>
        <dbReference type="ChEBI" id="CHEBI:48828"/>
    </cofactor>
    <cofactor evidence="6">
        <name>Zn(2+)</name>
        <dbReference type="ChEBI" id="CHEBI:29105"/>
    </cofactor>
    <cofactor evidence="6">
        <name>Mn(2+)</name>
        <dbReference type="ChEBI" id="CHEBI:29035"/>
    </cofactor>
    <cofactor evidence="6">
        <name>Fe(2+)</name>
        <dbReference type="ChEBI" id="CHEBI:29033"/>
    </cofactor>
    <text evidence="6">Binds 2 divalent metal cations per subunit. Has a high-affinity and a low affinity metal-binding site. The true nature of the physiological cofactor is under debate. The enzyme is active with cobalt, zinc, manganese or divalent iron ions. Most likely, methionine aminopeptidases function as mononuclear Fe(2+)-metalloproteases under physiological conditions, and the catalytically relevant metal-binding site has been assigned to the histidine-containing high-affinity site.</text>
</comment>
<dbReference type="EC" id="3.4.11.18" evidence="6 7"/>
<feature type="binding site" evidence="6">
    <location>
        <position position="203"/>
    </location>
    <ligand>
        <name>a divalent metal cation</name>
        <dbReference type="ChEBI" id="CHEBI:60240"/>
        <label>2</label>
        <note>catalytic</note>
    </ligand>
</feature>
<evidence type="ECO:0000256" key="3">
    <source>
        <dbReference type="ARBA" id="ARBA00022670"/>
    </source>
</evidence>
<dbReference type="Proteomes" id="UP000324209">
    <property type="component" value="Chromosome"/>
</dbReference>
<dbReference type="Pfam" id="PF00557">
    <property type="entry name" value="Peptidase_M24"/>
    <property type="match status" value="1"/>
</dbReference>
<dbReference type="SUPFAM" id="SSF55920">
    <property type="entry name" value="Creatinase/aminopeptidase"/>
    <property type="match status" value="1"/>
</dbReference>
<dbReference type="RefSeq" id="WP_149485774.1">
    <property type="nucleotide sequence ID" value="NZ_CP036150.1"/>
</dbReference>
<feature type="binding site" evidence="6">
    <location>
        <position position="169"/>
    </location>
    <ligand>
        <name>a divalent metal cation</name>
        <dbReference type="ChEBI" id="CHEBI:60240"/>
        <label>2</label>
        <note>catalytic</note>
    </ligand>
</feature>
<keyword evidence="4 6" id="KW-0479">Metal-binding</keyword>
<dbReference type="InterPro" id="IPR000994">
    <property type="entry name" value="Pept_M24"/>
</dbReference>
<evidence type="ECO:0000256" key="4">
    <source>
        <dbReference type="ARBA" id="ARBA00022723"/>
    </source>
</evidence>
<organism evidence="9 10">
    <name type="scientific">Oceanispirochaeta crateris</name>
    <dbReference type="NCBI Taxonomy" id="2518645"/>
    <lineage>
        <taxon>Bacteria</taxon>
        <taxon>Pseudomonadati</taxon>
        <taxon>Spirochaetota</taxon>
        <taxon>Spirochaetia</taxon>
        <taxon>Spirochaetales</taxon>
        <taxon>Spirochaetaceae</taxon>
        <taxon>Oceanispirochaeta</taxon>
    </lineage>
</organism>
<evidence type="ECO:0000256" key="6">
    <source>
        <dbReference type="HAMAP-Rule" id="MF_01974"/>
    </source>
</evidence>
<evidence type="ECO:0000256" key="5">
    <source>
        <dbReference type="ARBA" id="ARBA00022801"/>
    </source>
</evidence>
<dbReference type="PANTHER" id="PTHR43330:SF27">
    <property type="entry name" value="METHIONINE AMINOPEPTIDASE"/>
    <property type="match status" value="1"/>
</dbReference>
<reference evidence="9 10" key="1">
    <citation type="submission" date="2019-02" db="EMBL/GenBank/DDBJ databases">
        <title>Complete Genome Sequence and Methylome Analysis of free living Spirochaetas.</title>
        <authorList>
            <person name="Fomenkov A."/>
            <person name="Dubinina G."/>
            <person name="Leshcheva N."/>
            <person name="Mikheeva N."/>
            <person name="Grabovich M."/>
            <person name="Vincze T."/>
            <person name="Roberts R.J."/>
        </authorList>
    </citation>
    <scope>NUCLEOTIDE SEQUENCE [LARGE SCALE GENOMIC DNA]</scope>
    <source>
        <strain evidence="9 10">K2</strain>
    </source>
</reference>
<dbReference type="PROSITE" id="PS00680">
    <property type="entry name" value="MAP_1"/>
    <property type="match status" value="1"/>
</dbReference>
<keyword evidence="10" id="KW-1185">Reference proteome</keyword>
<protein>
    <recommendedName>
        <fullName evidence="6 7">Methionine aminopeptidase</fullName>
        <shortName evidence="6">MAP</shortName>
        <shortName evidence="6">MetAP</shortName>
        <ecNumber evidence="6 7">3.4.11.18</ecNumber>
    </recommendedName>
    <alternativeName>
        <fullName evidence="6">Peptidase M</fullName>
    </alternativeName>
</protein>
<dbReference type="InterPro" id="IPR002467">
    <property type="entry name" value="Pept_M24A_MAP1"/>
</dbReference>
<dbReference type="CDD" id="cd01086">
    <property type="entry name" value="MetAP1"/>
    <property type="match status" value="1"/>
</dbReference>
<comment type="function">
    <text evidence="1 6">Removes the N-terminal methionine from nascent proteins. The N-terminal methionine is often cleaved when the second residue in the primary sequence is small and uncharged (Met-Ala-, Cys, Gly, Pro, Ser, Thr, or Val). Requires deformylation of the N(alpha)-formylated initiator methionine before it can be hydrolyzed.</text>
</comment>
<comment type="subunit">
    <text evidence="6">Monomer.</text>
</comment>
<feature type="binding site" evidence="6">
    <location>
        <position position="234"/>
    </location>
    <ligand>
        <name>a divalent metal cation</name>
        <dbReference type="ChEBI" id="CHEBI:60240"/>
        <label>1</label>
    </ligand>
</feature>
<sequence length="250" mass="27528">MIRLKNDKQIEGIRKSCKLLAGLFEELGDHIKPGISTWDIDRIAEEYIKKHKGTAAFKGYEGFPGSICASVNDTIIHGIPSKKEILKEGDIIGCDIGIVLDDYYSDRAYTFAVGEVNKDVKLLLERTEEALMRGISAAVAGGRIKDIGKAITSYIEPFGYGIVHSFCGHGVGLDVHEEPQIPNNYPSRGMNPRIKPGMVLALEPMINMGTADVEILEDDWTVKPLDGSLSAHFEHTIAIFKDKTEILTVL</sequence>
<dbReference type="GO" id="GO:0006508">
    <property type="term" value="P:proteolysis"/>
    <property type="evidence" value="ECO:0007669"/>
    <property type="project" value="UniProtKB-KW"/>
</dbReference>
<dbReference type="OrthoDB" id="9802055at2"/>
<dbReference type="AlphaFoldDB" id="A0A5C1QMB5"/>
<dbReference type="InterPro" id="IPR036005">
    <property type="entry name" value="Creatinase/aminopeptidase-like"/>
</dbReference>
<feature type="binding site" evidence="6">
    <location>
        <position position="176"/>
    </location>
    <ligand>
        <name>substrate</name>
    </ligand>
</feature>
<dbReference type="InterPro" id="IPR001714">
    <property type="entry name" value="Pept_M24_MAP"/>
</dbReference>
<evidence type="ECO:0000256" key="1">
    <source>
        <dbReference type="ARBA" id="ARBA00002521"/>
    </source>
</evidence>
<dbReference type="GO" id="GO:0070006">
    <property type="term" value="F:metalloaminopeptidase activity"/>
    <property type="evidence" value="ECO:0007669"/>
    <property type="project" value="UniProtKB-UniRule"/>
</dbReference>
<comment type="similarity">
    <text evidence="6">Belongs to the peptidase M24A family. Methionine aminopeptidase type 1 subfamily.</text>
</comment>
<feature type="binding site" evidence="6">
    <location>
        <position position="106"/>
    </location>
    <ligand>
        <name>a divalent metal cation</name>
        <dbReference type="ChEBI" id="CHEBI:60240"/>
        <label>1</label>
    </ligand>
</feature>
<dbReference type="GO" id="GO:0005829">
    <property type="term" value="C:cytosol"/>
    <property type="evidence" value="ECO:0007669"/>
    <property type="project" value="TreeGrafter"/>
</dbReference>
<feature type="binding site" evidence="6">
    <location>
        <position position="77"/>
    </location>
    <ligand>
        <name>substrate</name>
    </ligand>
</feature>
<evidence type="ECO:0000313" key="9">
    <source>
        <dbReference type="EMBL" id="QEN07694.1"/>
    </source>
</evidence>
<name>A0A5C1QMB5_9SPIO</name>
<keyword evidence="5 6" id="KW-0378">Hydrolase</keyword>
<evidence type="ECO:0000313" key="10">
    <source>
        <dbReference type="Proteomes" id="UP000324209"/>
    </source>
</evidence>
<dbReference type="GO" id="GO:0004239">
    <property type="term" value="F:initiator methionyl aminopeptidase activity"/>
    <property type="evidence" value="ECO:0007669"/>
    <property type="project" value="UniProtKB-UniRule"/>
</dbReference>
<feature type="binding site" evidence="6">
    <location>
        <position position="95"/>
    </location>
    <ligand>
        <name>a divalent metal cation</name>
        <dbReference type="ChEBI" id="CHEBI:60240"/>
        <label>1</label>
    </ligand>
</feature>